<gene>
    <name evidence="3" type="ORF">A3G52_03040</name>
</gene>
<evidence type="ECO:0000313" key="4">
    <source>
        <dbReference type="Proteomes" id="UP000177269"/>
    </source>
</evidence>
<dbReference type="PANTHER" id="PTHR35601:SF1">
    <property type="entry name" value="TOXIN RELE"/>
    <property type="match status" value="1"/>
</dbReference>
<evidence type="ECO:0008006" key="5">
    <source>
        <dbReference type="Google" id="ProtNLM"/>
    </source>
</evidence>
<accession>A0A1G2P335</accession>
<comment type="similarity">
    <text evidence="1">Belongs to the RelE toxin family.</text>
</comment>
<proteinExistence type="inferred from homology"/>
<evidence type="ECO:0000256" key="1">
    <source>
        <dbReference type="ARBA" id="ARBA00006226"/>
    </source>
</evidence>
<sequence>MPYSVYIANSAKKELKKIPQPWQGRIIETLGIIAENPLVGSPMEGKLKGKRKVRVWPYRIIYQIEKKEKIVKILEIGHRGGMSYK</sequence>
<evidence type="ECO:0000313" key="3">
    <source>
        <dbReference type="EMBL" id="OHA42757.1"/>
    </source>
</evidence>
<dbReference type="AlphaFoldDB" id="A0A1G2P335"/>
<dbReference type="InterPro" id="IPR007712">
    <property type="entry name" value="RelE/ParE_toxin"/>
</dbReference>
<keyword evidence="2" id="KW-1277">Toxin-antitoxin system</keyword>
<dbReference type="SUPFAM" id="SSF143011">
    <property type="entry name" value="RelE-like"/>
    <property type="match status" value="1"/>
</dbReference>
<evidence type="ECO:0000256" key="2">
    <source>
        <dbReference type="ARBA" id="ARBA00022649"/>
    </source>
</evidence>
<dbReference type="Gene3D" id="3.30.2310.20">
    <property type="entry name" value="RelE-like"/>
    <property type="match status" value="1"/>
</dbReference>
<dbReference type="EMBL" id="MHSK01000006">
    <property type="protein sequence ID" value="OHA42757.1"/>
    <property type="molecule type" value="Genomic_DNA"/>
</dbReference>
<reference evidence="3 4" key="1">
    <citation type="journal article" date="2016" name="Nat. Commun.">
        <title>Thousands of microbial genomes shed light on interconnected biogeochemical processes in an aquifer system.</title>
        <authorList>
            <person name="Anantharaman K."/>
            <person name="Brown C.T."/>
            <person name="Hug L.A."/>
            <person name="Sharon I."/>
            <person name="Castelle C.J."/>
            <person name="Probst A.J."/>
            <person name="Thomas B.C."/>
            <person name="Singh A."/>
            <person name="Wilkins M.J."/>
            <person name="Karaoz U."/>
            <person name="Brodie E.L."/>
            <person name="Williams K.H."/>
            <person name="Hubbard S.S."/>
            <person name="Banfield J.F."/>
        </authorList>
    </citation>
    <scope>NUCLEOTIDE SEQUENCE [LARGE SCALE GENOMIC DNA]</scope>
</reference>
<name>A0A1G2P335_9BACT</name>
<dbReference type="InterPro" id="IPR035093">
    <property type="entry name" value="RelE/ParE_toxin_dom_sf"/>
</dbReference>
<dbReference type="Pfam" id="PF05016">
    <property type="entry name" value="ParE_toxin"/>
    <property type="match status" value="1"/>
</dbReference>
<comment type="caution">
    <text evidence="3">The sequence shown here is derived from an EMBL/GenBank/DDBJ whole genome shotgun (WGS) entry which is preliminary data.</text>
</comment>
<dbReference type="Proteomes" id="UP000177269">
    <property type="component" value="Unassembled WGS sequence"/>
</dbReference>
<dbReference type="PANTHER" id="PTHR35601">
    <property type="entry name" value="TOXIN RELE"/>
    <property type="match status" value="1"/>
</dbReference>
<protein>
    <recommendedName>
        <fullName evidence="5">Type II toxin-antitoxin system RelE/ParE family toxin</fullName>
    </recommendedName>
</protein>
<organism evidence="3 4">
    <name type="scientific">Candidatus Taylorbacteria bacterium RIFCSPLOWO2_12_FULL_43_20</name>
    <dbReference type="NCBI Taxonomy" id="1802332"/>
    <lineage>
        <taxon>Bacteria</taxon>
        <taxon>Candidatus Tayloriibacteriota</taxon>
    </lineage>
</organism>